<dbReference type="GO" id="GO:0003723">
    <property type="term" value="F:RNA binding"/>
    <property type="evidence" value="ECO:0007669"/>
    <property type="project" value="InterPro"/>
</dbReference>
<gene>
    <name evidence="4" type="primary">LOC26532368</name>
</gene>
<dbReference type="KEGG" id="dpo:26532368"/>
<dbReference type="InterPro" id="IPR034110">
    <property type="entry name" value="LSMD1_Sm"/>
</dbReference>
<dbReference type="InterPro" id="IPR050914">
    <property type="entry name" value="snRNP_SmB/NAA38-like"/>
</dbReference>
<organism evidence="3 4">
    <name type="scientific">Drosophila pseudoobscura pseudoobscura</name>
    <name type="common">Fruit fly</name>
    <dbReference type="NCBI Taxonomy" id="46245"/>
    <lineage>
        <taxon>Eukaryota</taxon>
        <taxon>Metazoa</taxon>
        <taxon>Ecdysozoa</taxon>
        <taxon>Arthropoda</taxon>
        <taxon>Hexapoda</taxon>
        <taxon>Insecta</taxon>
        <taxon>Pterygota</taxon>
        <taxon>Neoptera</taxon>
        <taxon>Endopterygota</taxon>
        <taxon>Diptera</taxon>
        <taxon>Brachycera</taxon>
        <taxon>Muscomorpha</taxon>
        <taxon>Ephydroidea</taxon>
        <taxon>Drosophilidae</taxon>
        <taxon>Drosophila</taxon>
        <taxon>Sophophora</taxon>
    </lineage>
</organism>
<dbReference type="CDD" id="cd06168">
    <property type="entry name" value="LSMD1"/>
    <property type="match status" value="1"/>
</dbReference>
<feature type="domain" description="Sm" evidence="2">
    <location>
        <begin position="23"/>
        <end position="96"/>
    </location>
</feature>
<keyword evidence="3" id="KW-1185">Reference proteome</keyword>
<dbReference type="InParanoid" id="A0A0R3P1T1"/>
<dbReference type="PANTHER" id="PTHR10701">
    <property type="entry name" value="SMALL NUCLEAR RIBONUCLEOPROTEIN-ASSOCIATED PROTEIN B AND N"/>
    <property type="match status" value="1"/>
</dbReference>
<dbReference type="AlphaFoldDB" id="A0A0R3P1T1"/>
<accession>A0A6I8VJC2</accession>
<dbReference type="InterPro" id="IPR047575">
    <property type="entry name" value="Sm"/>
</dbReference>
<dbReference type="Bgee" id="FBgn0271355">
    <property type="expression patterns" value="Expressed in male reproductive system and 1 other cell type or tissue"/>
</dbReference>
<comment type="similarity">
    <text evidence="1">Belongs to the snRNP Sm proteins family.</text>
</comment>
<reference evidence="4" key="1">
    <citation type="submission" date="2025-08" db="UniProtKB">
        <authorList>
            <consortium name="RefSeq"/>
        </authorList>
    </citation>
    <scope>IDENTIFICATION</scope>
    <source>
        <strain evidence="4">MV-25-SWS-2005</strain>
        <tissue evidence="4">Whole body</tissue>
    </source>
</reference>
<protein>
    <submittedName>
        <fullName evidence="4">N-alpha-acetyltransferase 38, NatC auxiliary subunit-like</fullName>
    </submittedName>
</protein>
<dbReference type="PROSITE" id="PS52002">
    <property type="entry name" value="SM"/>
    <property type="match status" value="1"/>
</dbReference>
<name>A0A0R3P1T1_DROPS</name>
<dbReference type="GO" id="GO:0031417">
    <property type="term" value="C:NatC complex"/>
    <property type="evidence" value="ECO:0007669"/>
    <property type="project" value="InterPro"/>
</dbReference>
<dbReference type="SMART" id="SM00651">
    <property type="entry name" value="Sm"/>
    <property type="match status" value="1"/>
</dbReference>
<evidence type="ECO:0000259" key="2">
    <source>
        <dbReference type="PROSITE" id="PS52002"/>
    </source>
</evidence>
<evidence type="ECO:0000313" key="3">
    <source>
        <dbReference type="Proteomes" id="UP000001819"/>
    </source>
</evidence>
<dbReference type="Pfam" id="PF01423">
    <property type="entry name" value="LSM"/>
    <property type="match status" value="1"/>
</dbReference>
<dbReference type="Gene3D" id="2.30.30.100">
    <property type="match status" value="1"/>
</dbReference>
<proteinExistence type="inferred from homology"/>
<dbReference type="InterPro" id="IPR010920">
    <property type="entry name" value="LSM_dom_sf"/>
</dbReference>
<dbReference type="GeneID" id="26532368"/>
<dbReference type="Proteomes" id="UP000001819">
    <property type="component" value="Chromosome X"/>
</dbReference>
<dbReference type="PANTHER" id="PTHR10701:SF5">
    <property type="entry name" value="N-ALPHA-ACETYLTRANSFERASE 38, NATC AUXILIARY SUBUNIT"/>
    <property type="match status" value="1"/>
</dbReference>
<sequence>MNDPVYMILSNTPEEMNDPTLSPGRRQLQKWLGRRMRIVLTDGRILIGVFSCTDQHVNIVLTKCREYLVQGGEGRALRTVSVQGKHIVNICMDTTQP</sequence>
<accession>A0A0R3P1T1</accession>
<dbReference type="InterPro" id="IPR001163">
    <property type="entry name" value="Sm_dom_euk/arc"/>
</dbReference>
<evidence type="ECO:0000313" key="4">
    <source>
        <dbReference type="RefSeq" id="XP_015042240.1"/>
    </source>
</evidence>
<evidence type="ECO:0000256" key="1">
    <source>
        <dbReference type="ARBA" id="ARBA00006850"/>
    </source>
</evidence>
<dbReference type="SUPFAM" id="SSF50182">
    <property type="entry name" value="Sm-like ribonucleoproteins"/>
    <property type="match status" value="1"/>
</dbReference>
<dbReference type="STRING" id="46245.A0A0R3P1T1"/>
<dbReference type="RefSeq" id="XP_015042240.1">
    <property type="nucleotide sequence ID" value="XM_015186754.2"/>
</dbReference>